<reference evidence="2" key="1">
    <citation type="submission" date="2022-10" db="EMBL/GenBank/DDBJ databases">
        <title>Characterization and whole genome sequencing of a new Roseateles species, isolated from fresh water.</title>
        <authorList>
            <person name="Guliayeva D.Y."/>
            <person name="Akhremchuk A.E."/>
            <person name="Sikolenko M.A."/>
            <person name="Valentovich L.N."/>
            <person name="Sidarenka A.V."/>
        </authorList>
    </citation>
    <scope>NUCLEOTIDE SEQUENCE</scope>
    <source>
        <strain evidence="2">BIM B-1768</strain>
    </source>
</reference>
<feature type="compositionally biased region" description="Low complexity" evidence="1">
    <location>
        <begin position="17"/>
        <end position="29"/>
    </location>
</feature>
<evidence type="ECO:0000256" key="1">
    <source>
        <dbReference type="SAM" id="MobiDB-lite"/>
    </source>
</evidence>
<evidence type="ECO:0000313" key="3">
    <source>
        <dbReference type="Proteomes" id="UP001064933"/>
    </source>
</evidence>
<organism evidence="2 3">
    <name type="scientific">Roseateles amylovorans</name>
    <dbReference type="NCBI Taxonomy" id="2978473"/>
    <lineage>
        <taxon>Bacteria</taxon>
        <taxon>Pseudomonadati</taxon>
        <taxon>Pseudomonadota</taxon>
        <taxon>Betaproteobacteria</taxon>
        <taxon>Burkholderiales</taxon>
        <taxon>Sphaerotilaceae</taxon>
        <taxon>Roseateles</taxon>
    </lineage>
</organism>
<sequence length="580" mass="62490">MPLIRWASADVVPKHTPSAPVAASSSSGALVERRGLSPSQTQFVEDVLRRGGALLEEARQPPPADLGLKSDEHARLDASAAAARRRRRPAAGDRVDVDAHAFGTFFSGDRLARMMQPHGRDVEFRRAQLRADWSALHQAADALKDEPLSGHFHPAARQVERLAQTFLQHAASHRARDGQDADRLDVATSQVKSMLVLVRQSMQQHLDAALRDQVAAQPSLRAEARQQHALMLSQRFGAVAAPGGSSDVELIRNADRRIAYAFKPVAGESNQTLIPPGGGAMREALCAAAGREVLRQTGLDLGFPEVTLAVMSGHVGALVDGLPGECLDPEALMARVDRESISPQTHLELKVRGDEVATCLAPVELQKVLLANLLTGNLDVKWGNVMVDPAGRCRPFDGGTAFPTAAQMAMSVALGVQPSAMGYLPFSVSPAAASVEMNRGLVEAVLRIDPQAYAAALQDARSDLLKSMDGLARRDRSGTSIDTPRLLTEADVQRGVASLRLVQDVLRSAPRMTMNAFARQFSQRAATLTSATELEALQRLQKADPRLARKDRAAFVARFEQACAATQPVRLSERPTEIRG</sequence>
<protein>
    <submittedName>
        <fullName evidence="2">Uncharacterized protein</fullName>
    </submittedName>
</protein>
<name>A0ABY6B860_9BURK</name>
<accession>A0ABY6B860</accession>
<proteinExistence type="predicted"/>
<dbReference type="Proteomes" id="UP001064933">
    <property type="component" value="Chromosome"/>
</dbReference>
<keyword evidence="3" id="KW-1185">Reference proteome</keyword>
<dbReference type="RefSeq" id="WP_261760375.1">
    <property type="nucleotide sequence ID" value="NZ_CP104562.2"/>
</dbReference>
<feature type="region of interest" description="Disordered" evidence="1">
    <location>
        <begin position="15"/>
        <end position="37"/>
    </location>
</feature>
<gene>
    <name evidence="2" type="ORF">N4261_12075</name>
</gene>
<evidence type="ECO:0000313" key="2">
    <source>
        <dbReference type="EMBL" id="UXH80558.1"/>
    </source>
</evidence>
<dbReference type="EMBL" id="CP104562">
    <property type="protein sequence ID" value="UXH80558.1"/>
    <property type="molecule type" value="Genomic_DNA"/>
</dbReference>